<evidence type="ECO:0000256" key="13">
    <source>
        <dbReference type="ARBA" id="ARBA00049535"/>
    </source>
</evidence>
<dbReference type="Pfam" id="PF03663">
    <property type="entry name" value="Glyco_hydro_76"/>
    <property type="match status" value="1"/>
</dbReference>
<keyword evidence="7" id="KW-0479">Metal-binding</keyword>
<reference evidence="16 17" key="1">
    <citation type="journal article" date="2017" name="Biotechnol. Biofuels">
        <title>Differential beta-glucosidase expression as a function of carbon source availability in Talaromyces amestolkiae: a genomic and proteomic approach.</title>
        <authorList>
            <person name="de Eugenio L.I."/>
            <person name="Mendez-Liter J.A."/>
            <person name="Nieto-Dominguez M."/>
            <person name="Alonso L."/>
            <person name="Gil-Munoz J."/>
            <person name="Barriuso J."/>
            <person name="Prieto A."/>
            <person name="Martinez M.J."/>
        </authorList>
    </citation>
    <scope>NUCLEOTIDE SEQUENCE [LARGE SCALE GENOMIC DNA]</scope>
    <source>
        <strain evidence="16 17">CIB</strain>
    </source>
</reference>
<evidence type="ECO:0000256" key="5">
    <source>
        <dbReference type="ARBA" id="ARBA00022490"/>
    </source>
</evidence>
<dbReference type="NCBIfam" id="NF002320">
    <property type="entry name" value="PRK01259.1"/>
    <property type="match status" value="1"/>
</dbReference>
<name>A0A364L0X0_TALAM</name>
<dbReference type="EMBL" id="MIKG01000009">
    <property type="protein sequence ID" value="RAO69448.1"/>
    <property type="molecule type" value="Genomic_DNA"/>
</dbReference>
<evidence type="ECO:0000256" key="12">
    <source>
        <dbReference type="ARBA" id="ARBA00022842"/>
    </source>
</evidence>
<dbReference type="Gene3D" id="3.40.50.2020">
    <property type="match status" value="2"/>
</dbReference>
<feature type="signal peptide" evidence="14">
    <location>
        <begin position="1"/>
        <end position="21"/>
    </location>
</feature>
<dbReference type="GO" id="GO:0005524">
    <property type="term" value="F:ATP binding"/>
    <property type="evidence" value="ECO:0007669"/>
    <property type="project" value="UniProtKB-KW"/>
</dbReference>
<dbReference type="Gene3D" id="1.50.10.20">
    <property type="match status" value="1"/>
</dbReference>
<dbReference type="InterPro" id="IPR000836">
    <property type="entry name" value="PRTase_dom"/>
</dbReference>
<keyword evidence="5" id="KW-0963">Cytoplasm</keyword>
<dbReference type="AlphaFoldDB" id="A0A364L0X0"/>
<evidence type="ECO:0000256" key="6">
    <source>
        <dbReference type="ARBA" id="ARBA00022679"/>
    </source>
</evidence>
<dbReference type="PROSITE" id="PS00114">
    <property type="entry name" value="PRPP_SYNTHASE"/>
    <property type="match status" value="1"/>
</dbReference>
<dbReference type="SMART" id="SM01400">
    <property type="entry name" value="Pribosyltran_N"/>
    <property type="match status" value="1"/>
</dbReference>
<comment type="pathway">
    <text evidence="2">Metabolic intermediate biosynthesis; 5-phospho-alpha-D-ribose 1-diphosphate biosynthesis; 5-phospho-alpha-D-ribose 1-diphosphate from D-ribose 5-phosphate (route I): step 1/1.</text>
</comment>
<dbReference type="OrthoDB" id="9984024at2759"/>
<dbReference type="PANTHER" id="PTHR10210:SF32">
    <property type="entry name" value="RIBOSE-PHOSPHATE PYROPHOSPHOKINASE 2"/>
    <property type="match status" value="1"/>
</dbReference>
<evidence type="ECO:0000256" key="2">
    <source>
        <dbReference type="ARBA" id="ARBA00004996"/>
    </source>
</evidence>
<dbReference type="GeneID" id="63794676"/>
<keyword evidence="6" id="KW-0808">Transferase</keyword>
<dbReference type="GO" id="GO:0005975">
    <property type="term" value="P:carbohydrate metabolic process"/>
    <property type="evidence" value="ECO:0007669"/>
    <property type="project" value="InterPro"/>
</dbReference>
<dbReference type="GO" id="GO:0006015">
    <property type="term" value="P:5-phosphoribose 1-diphosphate biosynthetic process"/>
    <property type="evidence" value="ECO:0007669"/>
    <property type="project" value="TreeGrafter"/>
</dbReference>
<dbReference type="GO" id="GO:0016301">
    <property type="term" value="F:kinase activity"/>
    <property type="evidence" value="ECO:0007669"/>
    <property type="project" value="UniProtKB-KW"/>
</dbReference>
<dbReference type="SUPFAM" id="SSF53271">
    <property type="entry name" value="PRTase-like"/>
    <property type="match status" value="1"/>
</dbReference>
<comment type="catalytic activity">
    <reaction evidence="13">
        <text>D-ribose 5-phosphate + ATP = 5-phospho-alpha-D-ribose 1-diphosphate + AMP + H(+)</text>
        <dbReference type="Rhea" id="RHEA:15609"/>
        <dbReference type="ChEBI" id="CHEBI:15378"/>
        <dbReference type="ChEBI" id="CHEBI:30616"/>
        <dbReference type="ChEBI" id="CHEBI:58017"/>
        <dbReference type="ChEBI" id="CHEBI:78346"/>
        <dbReference type="ChEBI" id="CHEBI:456215"/>
        <dbReference type="EC" id="2.7.6.1"/>
    </reaction>
</comment>
<dbReference type="FunFam" id="3.40.50.2020:FF:000005">
    <property type="entry name" value="Ribose-phosphate pyrophosphokinase 1"/>
    <property type="match status" value="1"/>
</dbReference>
<dbReference type="GO" id="GO:0000287">
    <property type="term" value="F:magnesium ion binding"/>
    <property type="evidence" value="ECO:0007669"/>
    <property type="project" value="InterPro"/>
</dbReference>
<protein>
    <recommendedName>
        <fullName evidence="4">ribose-phosphate diphosphokinase</fullName>
        <ecNumber evidence="4">2.7.6.1</ecNumber>
    </recommendedName>
</protein>
<dbReference type="CDD" id="cd06223">
    <property type="entry name" value="PRTases_typeI"/>
    <property type="match status" value="1"/>
</dbReference>
<dbReference type="InterPro" id="IPR008928">
    <property type="entry name" value="6-hairpin_glycosidase_sf"/>
</dbReference>
<organism evidence="16 17">
    <name type="scientific">Talaromyces amestolkiae</name>
    <dbReference type="NCBI Taxonomy" id="1196081"/>
    <lineage>
        <taxon>Eukaryota</taxon>
        <taxon>Fungi</taxon>
        <taxon>Dikarya</taxon>
        <taxon>Ascomycota</taxon>
        <taxon>Pezizomycotina</taxon>
        <taxon>Eurotiomycetes</taxon>
        <taxon>Eurotiomycetidae</taxon>
        <taxon>Eurotiales</taxon>
        <taxon>Trichocomaceae</taxon>
        <taxon>Talaromyces</taxon>
        <taxon>Talaromyces sect. Talaromyces</taxon>
    </lineage>
</organism>
<dbReference type="SUPFAM" id="SSF48208">
    <property type="entry name" value="Six-hairpin glycosidases"/>
    <property type="match status" value="1"/>
</dbReference>
<evidence type="ECO:0000259" key="15">
    <source>
        <dbReference type="Pfam" id="PF13793"/>
    </source>
</evidence>
<evidence type="ECO:0000256" key="14">
    <source>
        <dbReference type="SAM" id="SignalP"/>
    </source>
</evidence>
<dbReference type="Pfam" id="PF14572">
    <property type="entry name" value="Pribosyl_synth"/>
    <property type="match status" value="1"/>
</dbReference>
<dbReference type="Proteomes" id="UP000249363">
    <property type="component" value="Unassembled WGS sequence"/>
</dbReference>
<keyword evidence="12" id="KW-0460">Magnesium</keyword>
<dbReference type="GO" id="GO:0009156">
    <property type="term" value="P:ribonucleoside monophosphate biosynthetic process"/>
    <property type="evidence" value="ECO:0007669"/>
    <property type="project" value="InterPro"/>
</dbReference>
<evidence type="ECO:0000256" key="1">
    <source>
        <dbReference type="ARBA" id="ARBA00001946"/>
    </source>
</evidence>
<dbReference type="GO" id="GO:0004749">
    <property type="term" value="F:ribose phosphate diphosphokinase activity"/>
    <property type="evidence" value="ECO:0007669"/>
    <property type="project" value="UniProtKB-EC"/>
</dbReference>
<comment type="caution">
    <text evidence="16">The sequence shown here is derived from an EMBL/GenBank/DDBJ whole genome shotgun (WGS) entry which is preliminary data.</text>
</comment>
<dbReference type="NCBIfam" id="TIGR01251">
    <property type="entry name" value="ribP_PPkin"/>
    <property type="match status" value="1"/>
</dbReference>
<evidence type="ECO:0000313" key="16">
    <source>
        <dbReference type="EMBL" id="RAO69448.1"/>
    </source>
</evidence>
<evidence type="ECO:0000256" key="9">
    <source>
        <dbReference type="ARBA" id="ARBA00022741"/>
    </source>
</evidence>
<evidence type="ECO:0000256" key="4">
    <source>
        <dbReference type="ARBA" id="ARBA00013247"/>
    </source>
</evidence>
<dbReference type="PANTHER" id="PTHR10210">
    <property type="entry name" value="RIBOSE-PHOSPHATE DIPHOSPHOKINASE FAMILY MEMBER"/>
    <property type="match status" value="1"/>
</dbReference>
<dbReference type="GO" id="GO:0002189">
    <property type="term" value="C:ribose phosphate diphosphokinase complex"/>
    <property type="evidence" value="ECO:0007669"/>
    <property type="project" value="TreeGrafter"/>
</dbReference>
<evidence type="ECO:0000313" key="17">
    <source>
        <dbReference type="Proteomes" id="UP000249363"/>
    </source>
</evidence>
<evidence type="ECO:0000256" key="7">
    <source>
        <dbReference type="ARBA" id="ARBA00022723"/>
    </source>
</evidence>
<dbReference type="GO" id="GO:0006164">
    <property type="term" value="P:purine nucleotide biosynthetic process"/>
    <property type="evidence" value="ECO:0007669"/>
    <property type="project" value="TreeGrafter"/>
</dbReference>
<dbReference type="InterPro" id="IPR029057">
    <property type="entry name" value="PRTase-like"/>
</dbReference>
<dbReference type="InterPro" id="IPR005198">
    <property type="entry name" value="Glyco_hydro_76"/>
</dbReference>
<keyword evidence="14" id="KW-0732">Signal</keyword>
<proteinExistence type="inferred from homology"/>
<dbReference type="InterPro" id="IPR000842">
    <property type="entry name" value="PRib_PP_synth_CS"/>
</dbReference>
<dbReference type="EC" id="2.7.6.1" evidence="4"/>
<evidence type="ECO:0000256" key="3">
    <source>
        <dbReference type="ARBA" id="ARBA00006478"/>
    </source>
</evidence>
<dbReference type="RefSeq" id="XP_040733964.1">
    <property type="nucleotide sequence ID" value="XM_040877939.1"/>
</dbReference>
<feature type="domain" description="Ribose-phosphate pyrophosphokinase N-terminal" evidence="15">
    <location>
        <begin position="390"/>
        <end position="506"/>
    </location>
</feature>
<dbReference type="FunFam" id="3.40.50.2020:FF:000001">
    <property type="entry name" value="Ribose-phosphate pyrophosphokinase"/>
    <property type="match status" value="1"/>
</dbReference>
<dbReference type="GO" id="GO:0005737">
    <property type="term" value="C:cytoplasm"/>
    <property type="evidence" value="ECO:0007669"/>
    <property type="project" value="TreeGrafter"/>
</dbReference>
<dbReference type="InterPro" id="IPR029099">
    <property type="entry name" value="Pribosyltran_N"/>
</dbReference>
<evidence type="ECO:0000256" key="8">
    <source>
        <dbReference type="ARBA" id="ARBA00022727"/>
    </source>
</evidence>
<accession>A0A364L0X0</accession>
<keyword evidence="17" id="KW-1185">Reference proteome</keyword>
<gene>
    <name evidence="16" type="ORF">BHQ10_005460</name>
</gene>
<dbReference type="STRING" id="1196081.A0A364L0X0"/>
<dbReference type="Pfam" id="PF13793">
    <property type="entry name" value="Pribosyltran_N"/>
    <property type="match status" value="1"/>
</dbReference>
<evidence type="ECO:0000256" key="10">
    <source>
        <dbReference type="ARBA" id="ARBA00022777"/>
    </source>
</evidence>
<keyword evidence="8" id="KW-0545">Nucleotide biosynthesis</keyword>
<keyword evidence="10" id="KW-0418">Kinase</keyword>
<evidence type="ECO:0000256" key="11">
    <source>
        <dbReference type="ARBA" id="ARBA00022840"/>
    </source>
</evidence>
<comment type="cofactor">
    <cofactor evidence="1">
        <name>Mg(2+)</name>
        <dbReference type="ChEBI" id="CHEBI:18420"/>
    </cofactor>
</comment>
<keyword evidence="9" id="KW-0547">Nucleotide-binding</keyword>
<keyword evidence="11" id="KW-0067">ATP-binding</keyword>
<feature type="chain" id="PRO_5016678961" description="ribose-phosphate diphosphokinase" evidence="14">
    <location>
        <begin position="22"/>
        <end position="672"/>
    </location>
</feature>
<sequence length="672" mass="71099">MGFKTGTLASALLLLAARVSAQTANAEAALATLQEWYNPTTGLWNTAGWWNGANAMTVIAELAAVDASIVQEATSIFETTFNVAPSANPSNGVEKSVGTNGLIQTSYPAGWPNETISKRATKDPTDPTVWLDGANDDAEWWGLAWIAAYDVTGNETYLTLAEGIFNEIAAGWGTNCGNGGIYWETTNHYVNAIASELFISLAAHLANRVPANAATYIAWAEEAWNWFASTGMINANGTINDGLTTDCVNNGQAVWSYNQGVILGGLTELNRISPNESYIESANSIAQAAIAALADSNHVIHDYACEPSCEPDATQFKGIFMRNLLLLQRASPNDLYSQVIEACAASIWANDRDSTTGELGVDWAGPFDTPADASTQSSAMGALVAAISVELISGTSHPDLSAKVADRLGIGLTNTLCQPSSIGEISVSIGESVRGDDVYILQSTAPGNVNDGLMELLNLIHACRTASARSITALIPNYPYARQDKKDKSRAPISARLVANMLQSAGATHVITMDLHASQIQGFFNVPVDNLFAEPCVLDWVKGNLDPDNCVIVSPDAGGAKRVASLADRLGVGFALIHKERPRPNVVGRMILVGDVSNRTAILIDDMADTCGTLAKAASTLEEHGARDVYAIVTHGVLSGPAIETINNSCLSGLVVTNSTSYPSPQNKFRAS</sequence>
<dbReference type="InterPro" id="IPR005946">
    <property type="entry name" value="Rib-P_diPkinase"/>
</dbReference>
<comment type="similarity">
    <text evidence="3">Belongs to the ribose-phosphate pyrophosphokinase family.</text>
</comment>